<evidence type="ECO:0000256" key="1">
    <source>
        <dbReference type="SAM" id="Phobius"/>
    </source>
</evidence>
<dbReference type="Pfam" id="PF14378">
    <property type="entry name" value="PAP2_3"/>
    <property type="match status" value="1"/>
</dbReference>
<feature type="transmembrane region" description="Helical" evidence="1">
    <location>
        <begin position="160"/>
        <end position="177"/>
    </location>
</feature>
<dbReference type="InterPro" id="IPR036938">
    <property type="entry name" value="PAP2/HPO_sf"/>
</dbReference>
<dbReference type="Proteomes" id="UP000294746">
    <property type="component" value="Unassembled WGS sequence"/>
</dbReference>
<reference evidence="3 4" key="1">
    <citation type="submission" date="2019-03" db="EMBL/GenBank/DDBJ databases">
        <title>Genomic Encyclopedia of Type Strains, Phase IV (KMG-IV): sequencing the most valuable type-strain genomes for metagenomic binning, comparative biology and taxonomic classification.</title>
        <authorList>
            <person name="Goeker M."/>
        </authorList>
    </citation>
    <scope>NUCLEOTIDE SEQUENCE [LARGE SCALE GENOMIC DNA]</scope>
    <source>
        <strain evidence="3 4">DSM 46831</strain>
    </source>
</reference>
<evidence type="ECO:0000313" key="4">
    <source>
        <dbReference type="Proteomes" id="UP000294746"/>
    </source>
</evidence>
<feature type="transmembrane region" description="Helical" evidence="1">
    <location>
        <begin position="50"/>
        <end position="72"/>
    </location>
</feature>
<keyword evidence="1" id="KW-1133">Transmembrane helix</keyword>
<feature type="transmembrane region" description="Helical" evidence="1">
    <location>
        <begin position="128"/>
        <end position="148"/>
    </location>
</feature>
<feature type="domain" description="Inositolphosphotransferase Aur1/Ipt1" evidence="2">
    <location>
        <begin position="43"/>
        <end position="190"/>
    </location>
</feature>
<dbReference type="SUPFAM" id="SSF48317">
    <property type="entry name" value="Acid phosphatase/Vanadium-dependent haloperoxidase"/>
    <property type="match status" value="1"/>
</dbReference>
<keyword evidence="1" id="KW-0472">Membrane</keyword>
<keyword evidence="1" id="KW-0812">Transmembrane</keyword>
<feature type="transmembrane region" description="Helical" evidence="1">
    <location>
        <begin position="84"/>
        <end position="101"/>
    </location>
</feature>
<evidence type="ECO:0000259" key="2">
    <source>
        <dbReference type="Pfam" id="PF14378"/>
    </source>
</evidence>
<accession>A0A4R2RXW1</accession>
<name>A0A4R2RXW1_9BACL</name>
<comment type="caution">
    <text evidence="3">The sequence shown here is derived from an EMBL/GenBank/DDBJ whole genome shotgun (WGS) entry which is preliminary data.</text>
</comment>
<dbReference type="InterPro" id="IPR026841">
    <property type="entry name" value="Aur1/Ipt1"/>
</dbReference>
<organism evidence="3 4">
    <name type="scientific">Baia soyae</name>
    <dbReference type="NCBI Taxonomy" id="1544746"/>
    <lineage>
        <taxon>Bacteria</taxon>
        <taxon>Bacillati</taxon>
        <taxon>Bacillota</taxon>
        <taxon>Bacilli</taxon>
        <taxon>Bacillales</taxon>
        <taxon>Thermoactinomycetaceae</taxon>
        <taxon>Baia</taxon>
    </lineage>
</organism>
<feature type="transmembrane region" description="Helical" evidence="1">
    <location>
        <begin position="183"/>
        <end position="200"/>
    </location>
</feature>
<sequence>MMKTLFTKSNLIALASILSIPLLGLIYQYLNHPQEKVYSLVTSFDQQTPLLKIFVIPYMFWYAFVFITLLYLMFKNRKVYYETLLQYNLGLLICYSIYIIYQTHVPRPVVERNDFLSQMLQWIYQSDAPYNCFPSIHVLTTYVVMRAVLKTDVSRMMKSLIAVMAVLIIASTVFIRQHVILDIVGAVLVVEGLMVATLLVKQSRRREVFVADQRMADTSTFKTLKRGA</sequence>
<protein>
    <submittedName>
        <fullName evidence="3">PAP2 superfamily protein</fullName>
    </submittedName>
</protein>
<dbReference type="RefSeq" id="WP_165873700.1">
    <property type="nucleotide sequence ID" value="NZ_SLXV01000017.1"/>
</dbReference>
<keyword evidence="4" id="KW-1185">Reference proteome</keyword>
<dbReference type="AlphaFoldDB" id="A0A4R2RXW1"/>
<dbReference type="EMBL" id="SLXV01000017">
    <property type="protein sequence ID" value="TCP68338.1"/>
    <property type="molecule type" value="Genomic_DNA"/>
</dbReference>
<gene>
    <name evidence="3" type="ORF">EDD57_11725</name>
</gene>
<evidence type="ECO:0000313" key="3">
    <source>
        <dbReference type="EMBL" id="TCP68338.1"/>
    </source>
</evidence>
<dbReference type="GO" id="GO:0016020">
    <property type="term" value="C:membrane"/>
    <property type="evidence" value="ECO:0007669"/>
    <property type="project" value="UniProtKB-SubCell"/>
</dbReference>
<feature type="transmembrane region" description="Helical" evidence="1">
    <location>
        <begin position="12"/>
        <end position="30"/>
    </location>
</feature>
<proteinExistence type="predicted"/>